<proteinExistence type="predicted"/>
<dbReference type="Gene3D" id="1.10.1200.270">
    <property type="entry name" value="Methyltransferase, alpha-helical capping domain"/>
    <property type="match status" value="1"/>
</dbReference>
<sequence>MATARVLRMNEGTGETSYANNSFLQRKLIIKAMPILEESVKSMMSNTGFKSCWKVADLGCSSGPNSLMVVSNILNIIDKTNLSLNHEPSVLQIYLNDLFGNDFNNIIKLLPDFYQSIHQELRGDNVGCFVNATPGSFYGRLFPNDYIHFFHSSCSIQWLSQAPKDSTKIAEPLNKGNIYVTNKSPQSAHEAYLKQFEKDFTVFLESRSKELKRGGNMVLTFMGREKACEIYNPCVVIGTLLNDMVQEGLVEEEKLDFFDMPLYGPTAEEVKQVIEAEGSFTLEKLKTIKMDWDANIQEDVDDFVLGSKMRGEFISKYVRAGLEPLLSAEFGEDIMDELFSRFRNLLAQLIESETLQHTMLVVSMTKDT</sequence>
<evidence type="ECO:0000313" key="6">
    <source>
        <dbReference type="RefSeq" id="XP_027337722.1"/>
    </source>
</evidence>
<evidence type="ECO:0000256" key="1">
    <source>
        <dbReference type="ARBA" id="ARBA00022603"/>
    </source>
</evidence>
<dbReference type="GO" id="GO:0008168">
    <property type="term" value="F:methyltransferase activity"/>
    <property type="evidence" value="ECO:0007669"/>
    <property type="project" value="UniProtKB-KW"/>
</dbReference>
<organism evidence="5 6">
    <name type="scientific">Abrus precatorius</name>
    <name type="common">Indian licorice</name>
    <name type="synonym">Glycine abrus</name>
    <dbReference type="NCBI Taxonomy" id="3816"/>
    <lineage>
        <taxon>Eukaryota</taxon>
        <taxon>Viridiplantae</taxon>
        <taxon>Streptophyta</taxon>
        <taxon>Embryophyta</taxon>
        <taxon>Tracheophyta</taxon>
        <taxon>Spermatophyta</taxon>
        <taxon>Magnoliopsida</taxon>
        <taxon>eudicotyledons</taxon>
        <taxon>Gunneridae</taxon>
        <taxon>Pentapetalae</taxon>
        <taxon>rosids</taxon>
        <taxon>fabids</taxon>
        <taxon>Fabales</taxon>
        <taxon>Fabaceae</taxon>
        <taxon>Papilionoideae</taxon>
        <taxon>50 kb inversion clade</taxon>
        <taxon>NPAAA clade</taxon>
        <taxon>indigoferoid/millettioid clade</taxon>
        <taxon>Abreae</taxon>
        <taxon>Abrus</taxon>
    </lineage>
</organism>
<dbReference type="RefSeq" id="XP_027337722.1">
    <property type="nucleotide sequence ID" value="XM_027481921.1"/>
</dbReference>
<accession>A0A8B8K1R6</accession>
<dbReference type="AlphaFoldDB" id="A0A8B8K1R6"/>
<dbReference type="Pfam" id="PF03492">
    <property type="entry name" value="Methyltransf_7"/>
    <property type="match status" value="1"/>
</dbReference>
<dbReference type="Gene3D" id="3.40.50.150">
    <property type="entry name" value="Vaccinia Virus protein VP39"/>
    <property type="match status" value="1"/>
</dbReference>
<reference evidence="5" key="1">
    <citation type="journal article" date="2019" name="Toxins">
        <title>Detection of Abrin-Like and Prepropulchellin-Like Toxin Genes and Transcripts Using Whole Genome Sequencing and Full-Length Transcript Sequencing of Abrus precatorius.</title>
        <authorList>
            <person name="Hovde B.T."/>
            <person name="Daligault H.E."/>
            <person name="Hanschen E.R."/>
            <person name="Kunde Y.A."/>
            <person name="Johnson M.B."/>
            <person name="Starkenburg S.R."/>
            <person name="Johnson S.L."/>
        </authorList>
    </citation>
    <scope>NUCLEOTIDE SEQUENCE [LARGE SCALE GENOMIC DNA]</scope>
</reference>
<dbReference type="GeneID" id="113851438"/>
<keyword evidence="3" id="KW-0479">Metal-binding</keyword>
<dbReference type="InterPro" id="IPR005299">
    <property type="entry name" value="MeTrfase_7"/>
</dbReference>
<protein>
    <submittedName>
        <fullName evidence="6">Jasmonate O-methyltransferase-like</fullName>
    </submittedName>
</protein>
<dbReference type="Proteomes" id="UP000694853">
    <property type="component" value="Unplaced"/>
</dbReference>
<dbReference type="InterPro" id="IPR042086">
    <property type="entry name" value="MeTrfase_capping"/>
</dbReference>
<dbReference type="InterPro" id="IPR029063">
    <property type="entry name" value="SAM-dependent_MTases_sf"/>
</dbReference>
<keyword evidence="5" id="KW-1185">Reference proteome</keyword>
<dbReference type="GO" id="GO:0032259">
    <property type="term" value="P:methylation"/>
    <property type="evidence" value="ECO:0007669"/>
    <property type="project" value="UniProtKB-KW"/>
</dbReference>
<dbReference type="GO" id="GO:0046872">
    <property type="term" value="F:metal ion binding"/>
    <property type="evidence" value="ECO:0007669"/>
    <property type="project" value="UniProtKB-KW"/>
</dbReference>
<keyword evidence="4" id="KW-0460">Magnesium</keyword>
<dbReference type="KEGG" id="aprc:113851438"/>
<reference evidence="6" key="2">
    <citation type="submission" date="2025-08" db="UniProtKB">
        <authorList>
            <consortium name="RefSeq"/>
        </authorList>
    </citation>
    <scope>IDENTIFICATION</scope>
    <source>
        <tissue evidence="6">Young leaves</tissue>
    </source>
</reference>
<keyword evidence="2" id="KW-0808">Transferase</keyword>
<dbReference type="OrthoDB" id="1523883at2759"/>
<evidence type="ECO:0000256" key="2">
    <source>
        <dbReference type="ARBA" id="ARBA00022679"/>
    </source>
</evidence>
<evidence type="ECO:0000313" key="5">
    <source>
        <dbReference type="Proteomes" id="UP000694853"/>
    </source>
</evidence>
<gene>
    <name evidence="6" type="primary">LOC113851438</name>
</gene>
<evidence type="ECO:0000256" key="3">
    <source>
        <dbReference type="ARBA" id="ARBA00022723"/>
    </source>
</evidence>
<name>A0A8B8K1R6_ABRPR</name>
<keyword evidence="1" id="KW-0489">Methyltransferase</keyword>
<evidence type="ECO:0000256" key="4">
    <source>
        <dbReference type="ARBA" id="ARBA00022842"/>
    </source>
</evidence>
<dbReference type="SUPFAM" id="SSF53335">
    <property type="entry name" value="S-adenosyl-L-methionine-dependent methyltransferases"/>
    <property type="match status" value="1"/>
</dbReference>
<dbReference type="PANTHER" id="PTHR31009">
    <property type="entry name" value="S-ADENOSYL-L-METHIONINE:CARBOXYL METHYLTRANSFERASE FAMILY PROTEIN"/>
    <property type="match status" value="1"/>
</dbReference>